<protein>
    <submittedName>
        <fullName evidence="1">Uncharacterized protein</fullName>
    </submittedName>
</protein>
<organism evidence="1 2">
    <name type="scientific">Diphasiastrum complanatum</name>
    <name type="common">Issler's clubmoss</name>
    <name type="synonym">Lycopodium complanatum</name>
    <dbReference type="NCBI Taxonomy" id="34168"/>
    <lineage>
        <taxon>Eukaryota</taxon>
        <taxon>Viridiplantae</taxon>
        <taxon>Streptophyta</taxon>
        <taxon>Embryophyta</taxon>
        <taxon>Tracheophyta</taxon>
        <taxon>Lycopodiopsida</taxon>
        <taxon>Lycopodiales</taxon>
        <taxon>Lycopodiaceae</taxon>
        <taxon>Lycopodioideae</taxon>
        <taxon>Diphasiastrum</taxon>
    </lineage>
</organism>
<reference evidence="2" key="1">
    <citation type="journal article" date="2024" name="Proc. Natl. Acad. Sci. U.S.A.">
        <title>Extraordinary preservation of gene collinearity over three hundred million years revealed in homosporous lycophytes.</title>
        <authorList>
            <person name="Li C."/>
            <person name="Wickell D."/>
            <person name="Kuo L.Y."/>
            <person name="Chen X."/>
            <person name="Nie B."/>
            <person name="Liao X."/>
            <person name="Peng D."/>
            <person name="Ji J."/>
            <person name="Jenkins J."/>
            <person name="Williams M."/>
            <person name="Shu S."/>
            <person name="Plott C."/>
            <person name="Barry K."/>
            <person name="Rajasekar S."/>
            <person name="Grimwood J."/>
            <person name="Han X."/>
            <person name="Sun S."/>
            <person name="Hou Z."/>
            <person name="He W."/>
            <person name="Dai G."/>
            <person name="Sun C."/>
            <person name="Schmutz J."/>
            <person name="Leebens-Mack J.H."/>
            <person name="Li F.W."/>
            <person name="Wang L."/>
        </authorList>
    </citation>
    <scope>NUCLEOTIDE SEQUENCE [LARGE SCALE GENOMIC DNA]</scope>
    <source>
        <strain evidence="2">cv. PW_Plant_1</strain>
    </source>
</reference>
<keyword evidence="2" id="KW-1185">Reference proteome</keyword>
<name>A0ACC2B8X0_DIPCM</name>
<evidence type="ECO:0000313" key="2">
    <source>
        <dbReference type="Proteomes" id="UP001162992"/>
    </source>
</evidence>
<accession>A0ACC2B8X0</accession>
<gene>
    <name evidence="1" type="ORF">O6H91_17G088400</name>
</gene>
<evidence type="ECO:0000313" key="1">
    <source>
        <dbReference type="EMBL" id="KAJ7526215.1"/>
    </source>
</evidence>
<sequence length="301" mass="35241">MFCTKPQSMSLSLASSPMHTATCKFPITLSILTVIITTLNEAWASQNSMIDLFLESFRQGEGTSFLLKHLIIVALDQAAYDRCITLHQHCFTLRTEGVDFSGEKYFMTEDYLKMMWRRIDFLRIVLELNYSFVFSDADIMWFRNPFPHFSKEADFEIACDKYYGNPTDLSNQPNGGYVHVQASSRTVDFYKFWYQSRQEYPGKHDQDVLNRIKFTSSFMEIGLKLRFLNTEYFGGFCQVSKDLEKVCTMHANCCTGLERKLQDLRLVLDDWKRFKSMTPLEKFLGRVYWSAPRKCVHSLRE</sequence>
<dbReference type="Proteomes" id="UP001162992">
    <property type="component" value="Chromosome 17"/>
</dbReference>
<dbReference type="EMBL" id="CM055108">
    <property type="protein sequence ID" value="KAJ7526215.1"/>
    <property type="molecule type" value="Genomic_DNA"/>
</dbReference>
<comment type="caution">
    <text evidence="1">The sequence shown here is derived from an EMBL/GenBank/DDBJ whole genome shotgun (WGS) entry which is preliminary data.</text>
</comment>
<proteinExistence type="predicted"/>